<gene>
    <name evidence="1" type="ORF">PIB30_018918</name>
</gene>
<dbReference type="Proteomes" id="UP001341840">
    <property type="component" value="Unassembled WGS sequence"/>
</dbReference>
<evidence type="ECO:0000313" key="2">
    <source>
        <dbReference type="Proteomes" id="UP001341840"/>
    </source>
</evidence>
<accession>A0ABU6X830</accession>
<keyword evidence="2" id="KW-1185">Reference proteome</keyword>
<organism evidence="1 2">
    <name type="scientific">Stylosanthes scabra</name>
    <dbReference type="NCBI Taxonomy" id="79078"/>
    <lineage>
        <taxon>Eukaryota</taxon>
        <taxon>Viridiplantae</taxon>
        <taxon>Streptophyta</taxon>
        <taxon>Embryophyta</taxon>
        <taxon>Tracheophyta</taxon>
        <taxon>Spermatophyta</taxon>
        <taxon>Magnoliopsida</taxon>
        <taxon>eudicotyledons</taxon>
        <taxon>Gunneridae</taxon>
        <taxon>Pentapetalae</taxon>
        <taxon>rosids</taxon>
        <taxon>fabids</taxon>
        <taxon>Fabales</taxon>
        <taxon>Fabaceae</taxon>
        <taxon>Papilionoideae</taxon>
        <taxon>50 kb inversion clade</taxon>
        <taxon>dalbergioids sensu lato</taxon>
        <taxon>Dalbergieae</taxon>
        <taxon>Pterocarpus clade</taxon>
        <taxon>Stylosanthes</taxon>
    </lineage>
</organism>
<protein>
    <submittedName>
        <fullName evidence="1">Uncharacterized protein</fullName>
    </submittedName>
</protein>
<reference evidence="1 2" key="1">
    <citation type="journal article" date="2023" name="Plants (Basel)">
        <title>Bridging the Gap: Combining Genomics and Transcriptomics Approaches to Understand Stylosanthes scabra, an Orphan Legume from the Brazilian Caatinga.</title>
        <authorList>
            <person name="Ferreira-Neto J.R.C."/>
            <person name="da Silva M.D."/>
            <person name="Binneck E."/>
            <person name="de Melo N.F."/>
            <person name="da Silva R.H."/>
            <person name="de Melo A.L.T.M."/>
            <person name="Pandolfi V."/>
            <person name="Bustamante F.O."/>
            <person name="Brasileiro-Vidal A.C."/>
            <person name="Benko-Iseppon A.M."/>
        </authorList>
    </citation>
    <scope>NUCLEOTIDE SEQUENCE [LARGE SCALE GENOMIC DNA]</scope>
    <source>
        <tissue evidence="1">Leaves</tissue>
    </source>
</reference>
<evidence type="ECO:0000313" key="1">
    <source>
        <dbReference type="EMBL" id="MED6193389.1"/>
    </source>
</evidence>
<name>A0ABU6X830_9FABA</name>
<sequence>MSAGVSNIWFTQNFSKYLEINIGHDRTNRRTIWEVIDKIQRRLVVWKGRPLNKAGQLCLVKSVLSSILLYQMQVTHLNLYGMIIGPLLKSLVPKSPMFTLASLTTPLRMFCTMASGCLIILLPLCPKIDVFSSKILCPLSMVFRTRTGIGNQHLRSLTLQNLLTCRLLIENFSGIVMEIGAGSGGCISLKRIAQELLKFGNYLIHQFLILIPLVLLFPSSEMLQLVTFTSNPLAFGGFGEVDVRRPLILVILGPL</sequence>
<dbReference type="EMBL" id="JASCZI010211506">
    <property type="protein sequence ID" value="MED6193389.1"/>
    <property type="molecule type" value="Genomic_DNA"/>
</dbReference>
<comment type="caution">
    <text evidence="1">The sequence shown here is derived from an EMBL/GenBank/DDBJ whole genome shotgun (WGS) entry which is preliminary data.</text>
</comment>
<proteinExistence type="predicted"/>